<sequence>MKELIIDDKINNVEQNVTNKIKEKGFKIFSIIDQKKEADAVNLKINDTKLIIFGNPKVGTLLMQQNDLITFELPIKILLIATDDGKTKFIYRDPNDFPGSSQLNKDGKKIISNMTKLYLEIIDAC</sequence>
<reference evidence="2" key="2">
    <citation type="journal article" date="2021" name="PeerJ">
        <title>Extensive microbial diversity within the chicken gut microbiome revealed by metagenomics and culture.</title>
        <authorList>
            <person name="Gilroy R."/>
            <person name="Ravi A."/>
            <person name="Getino M."/>
            <person name="Pursley I."/>
            <person name="Horton D.L."/>
            <person name="Alikhan N.F."/>
            <person name="Baker D."/>
            <person name="Gharbi K."/>
            <person name="Hall N."/>
            <person name="Watson M."/>
            <person name="Adriaenssens E.M."/>
            <person name="Foster-Nyarko E."/>
            <person name="Jarju S."/>
            <person name="Secka A."/>
            <person name="Antonio M."/>
            <person name="Oren A."/>
            <person name="Chaudhuri R.R."/>
            <person name="La Ragione R."/>
            <person name="Hildebrand F."/>
            <person name="Pallen M.J."/>
        </authorList>
    </citation>
    <scope>NUCLEOTIDE SEQUENCE</scope>
    <source>
        <strain evidence="2">C6-149</strain>
    </source>
</reference>
<dbReference type="InterPro" id="IPR035923">
    <property type="entry name" value="TT1751-like_sf"/>
</dbReference>
<dbReference type="Proteomes" id="UP000823614">
    <property type="component" value="Unassembled WGS sequence"/>
</dbReference>
<gene>
    <name evidence="2" type="ORF">IAA89_01235</name>
</gene>
<organism evidence="2 3">
    <name type="scientific">Candidatus Gallilactobacillus intestinavium</name>
    <dbReference type="NCBI Taxonomy" id="2840838"/>
    <lineage>
        <taxon>Bacteria</taxon>
        <taxon>Bacillati</taxon>
        <taxon>Bacillota</taxon>
        <taxon>Bacilli</taxon>
        <taxon>Lactobacillales</taxon>
        <taxon>Lactobacillaceae</taxon>
        <taxon>Lactobacillaceae incertae sedis</taxon>
        <taxon>Candidatus Gallilactobacillus</taxon>
    </lineage>
</organism>
<proteinExistence type="predicted"/>
<accession>A0A9D9H8Y0</accession>
<feature type="domain" description="DUF302" evidence="1">
    <location>
        <begin position="32"/>
        <end position="94"/>
    </location>
</feature>
<dbReference type="SUPFAM" id="SSF103247">
    <property type="entry name" value="TT1751-like"/>
    <property type="match status" value="1"/>
</dbReference>
<dbReference type="Pfam" id="PF03625">
    <property type="entry name" value="DUF302"/>
    <property type="match status" value="1"/>
</dbReference>
<dbReference type="AlphaFoldDB" id="A0A9D9H8Y0"/>
<dbReference type="Gene3D" id="3.30.310.70">
    <property type="entry name" value="TT1751-like domain"/>
    <property type="match status" value="1"/>
</dbReference>
<dbReference type="EMBL" id="JADIMP010000022">
    <property type="protein sequence ID" value="MBO8441063.1"/>
    <property type="molecule type" value="Genomic_DNA"/>
</dbReference>
<evidence type="ECO:0000259" key="1">
    <source>
        <dbReference type="Pfam" id="PF03625"/>
    </source>
</evidence>
<dbReference type="CDD" id="cd14797">
    <property type="entry name" value="DUF302"/>
    <property type="match status" value="1"/>
</dbReference>
<comment type="caution">
    <text evidence="2">The sequence shown here is derived from an EMBL/GenBank/DDBJ whole genome shotgun (WGS) entry which is preliminary data.</text>
</comment>
<name>A0A9D9H8Y0_9LACO</name>
<dbReference type="PANTHER" id="PTHR38342:SF2">
    <property type="entry name" value="INNER MEMBRANE OR EXPORTED"/>
    <property type="match status" value="1"/>
</dbReference>
<protein>
    <submittedName>
        <fullName evidence="2">DUF302 domain-containing protein</fullName>
    </submittedName>
</protein>
<evidence type="ECO:0000313" key="3">
    <source>
        <dbReference type="Proteomes" id="UP000823614"/>
    </source>
</evidence>
<dbReference type="PANTHER" id="PTHR38342">
    <property type="entry name" value="SLR5037 PROTEIN"/>
    <property type="match status" value="1"/>
</dbReference>
<dbReference type="InterPro" id="IPR005180">
    <property type="entry name" value="DUF302"/>
</dbReference>
<reference evidence="2" key="1">
    <citation type="submission" date="2020-10" db="EMBL/GenBank/DDBJ databases">
        <authorList>
            <person name="Gilroy R."/>
        </authorList>
    </citation>
    <scope>NUCLEOTIDE SEQUENCE</scope>
    <source>
        <strain evidence="2">C6-149</strain>
    </source>
</reference>
<evidence type="ECO:0000313" key="2">
    <source>
        <dbReference type="EMBL" id="MBO8441063.1"/>
    </source>
</evidence>